<proteinExistence type="inferred from homology"/>
<feature type="transmembrane region" description="Helical" evidence="9">
    <location>
        <begin position="356"/>
        <end position="377"/>
    </location>
</feature>
<feature type="transmembrane region" description="Helical" evidence="9">
    <location>
        <begin position="322"/>
        <end position="344"/>
    </location>
</feature>
<feature type="transmembrane region" description="Helical" evidence="9">
    <location>
        <begin position="256"/>
        <end position="275"/>
    </location>
</feature>
<comment type="similarity">
    <text evidence="2">Belongs to the amino acid/polyamine transporter 2 family.</text>
</comment>
<evidence type="ECO:0000256" key="5">
    <source>
        <dbReference type="ARBA" id="ARBA00022692"/>
    </source>
</evidence>
<dbReference type="GO" id="GO:0015189">
    <property type="term" value="F:L-lysine transmembrane transporter activity"/>
    <property type="evidence" value="ECO:0007669"/>
    <property type="project" value="TreeGrafter"/>
</dbReference>
<dbReference type="Proteomes" id="UP000014978">
    <property type="component" value="Unassembled WGS sequence"/>
</dbReference>
<dbReference type="VEuPathDB" id="MicrosporidiaDB:SLOPH_1990"/>
<protein>
    <submittedName>
        <fullName evidence="11">Transmembrane amino acid transporter protein</fullName>
    </submittedName>
</protein>
<dbReference type="GO" id="GO:0061459">
    <property type="term" value="F:L-arginine transmembrane transporter activity"/>
    <property type="evidence" value="ECO:0007669"/>
    <property type="project" value="TreeGrafter"/>
</dbReference>
<reference evidence="12" key="1">
    <citation type="journal article" date="2013" name="PLoS Genet.">
        <title>The genome of Spraguea lophii and the basis of host-microsporidian interactions.</title>
        <authorList>
            <person name="Campbell S.E."/>
            <person name="Williams T.A."/>
            <person name="Yousuf A."/>
            <person name="Soanes D.M."/>
            <person name="Paszkiewicz K.H."/>
            <person name="Williams B.A.P."/>
        </authorList>
    </citation>
    <scope>NUCLEOTIDE SEQUENCE [LARGE SCALE GENOMIC DNA]</scope>
    <source>
        <strain evidence="12">42_110</strain>
    </source>
</reference>
<keyword evidence="6" id="KW-0029">Amino-acid transport</keyword>
<feature type="transmembrane region" description="Helical" evidence="9">
    <location>
        <begin position="217"/>
        <end position="244"/>
    </location>
</feature>
<evidence type="ECO:0000256" key="6">
    <source>
        <dbReference type="ARBA" id="ARBA00022970"/>
    </source>
</evidence>
<feature type="transmembrane region" description="Helical" evidence="9">
    <location>
        <begin position="20"/>
        <end position="53"/>
    </location>
</feature>
<dbReference type="GO" id="GO:0015194">
    <property type="term" value="F:L-serine transmembrane transporter activity"/>
    <property type="evidence" value="ECO:0007669"/>
    <property type="project" value="TreeGrafter"/>
</dbReference>
<evidence type="ECO:0000256" key="8">
    <source>
        <dbReference type="ARBA" id="ARBA00023136"/>
    </source>
</evidence>
<feature type="transmembrane region" description="Helical" evidence="9">
    <location>
        <begin position="147"/>
        <end position="166"/>
    </location>
</feature>
<sequence>MDEVYISAVNLLKTIIGSGILYFPMLFGIYGPLAATLFTIVSGFFAIISLRLLTHMNRIWGDRKSTLSSMSLKTVPSLRIVIDICVFFKCWNVSSSYLIIAGHLLPKVIYSAFYVNVSSRWLLFLFLLLISPLTFFKKLKHLKYTSFLGVLSIVFVVSVSVAKLILHKEMLYGIKYVKPISKDWLKGLGTFIFACTCQQNIISIHNELNNQSKIKNVIYMSISTGIVLYILFGFCNWILFYNFLFDNVLQNYPDTTLTNIIRILYIIVLGVSYPLQINPCRTHLINCFKLNHSSLTTHILITVGLLSSTFFLAISGVELGEIYAFTGATASTFIALILPSLFYLSQRKIKDPIYTVFSFILLISGILVFSSAILKIIL</sequence>
<evidence type="ECO:0000313" key="12">
    <source>
        <dbReference type="Proteomes" id="UP000014978"/>
    </source>
</evidence>
<dbReference type="EMBL" id="ATCN01000298">
    <property type="protein sequence ID" value="EPR79332.1"/>
    <property type="molecule type" value="Genomic_DNA"/>
</dbReference>
<feature type="transmembrane region" description="Helical" evidence="9">
    <location>
        <begin position="112"/>
        <end position="135"/>
    </location>
</feature>
<evidence type="ECO:0000256" key="7">
    <source>
        <dbReference type="ARBA" id="ARBA00022989"/>
    </source>
</evidence>
<evidence type="ECO:0000259" key="10">
    <source>
        <dbReference type="Pfam" id="PF01490"/>
    </source>
</evidence>
<dbReference type="PANTHER" id="PTHR22950:SF678">
    <property type="entry name" value="VACUOLAR AMINO ACID TRANSPORTER 5-RELATED"/>
    <property type="match status" value="1"/>
</dbReference>
<keyword evidence="3" id="KW-0813">Transport</keyword>
<feature type="transmembrane region" description="Helical" evidence="9">
    <location>
        <begin position="295"/>
        <end position="316"/>
    </location>
</feature>
<gene>
    <name evidence="11" type="ORF">SLOPH_1990</name>
</gene>
<name>S7WC31_SPRLO</name>
<accession>S7WC31</accession>
<dbReference type="InterPro" id="IPR013057">
    <property type="entry name" value="AA_transpt_TM"/>
</dbReference>
<dbReference type="STRING" id="1358809.S7WC31"/>
<keyword evidence="5 9" id="KW-0812">Transmembrane</keyword>
<organism evidence="11 12">
    <name type="scientific">Spraguea lophii (strain 42_110)</name>
    <name type="common">Microsporidian parasite</name>
    <dbReference type="NCBI Taxonomy" id="1358809"/>
    <lineage>
        <taxon>Eukaryota</taxon>
        <taxon>Fungi</taxon>
        <taxon>Fungi incertae sedis</taxon>
        <taxon>Microsporidia</taxon>
        <taxon>Spragueidae</taxon>
        <taxon>Spraguea</taxon>
    </lineage>
</organism>
<dbReference type="AlphaFoldDB" id="S7WC31"/>
<dbReference type="OMA" id="FAFTGHQ"/>
<comment type="caution">
    <text evidence="11">The sequence shown here is derived from an EMBL/GenBank/DDBJ whole genome shotgun (WGS) entry which is preliminary data.</text>
</comment>
<evidence type="ECO:0000313" key="11">
    <source>
        <dbReference type="EMBL" id="EPR79332.1"/>
    </source>
</evidence>
<keyword evidence="8 9" id="KW-0472">Membrane</keyword>
<dbReference type="GO" id="GO:0005302">
    <property type="term" value="F:L-tyrosine transmembrane transporter activity"/>
    <property type="evidence" value="ECO:0007669"/>
    <property type="project" value="TreeGrafter"/>
</dbReference>
<dbReference type="PANTHER" id="PTHR22950">
    <property type="entry name" value="AMINO ACID TRANSPORTER"/>
    <property type="match status" value="1"/>
</dbReference>
<dbReference type="GO" id="GO:0005313">
    <property type="term" value="F:L-glutamate transmembrane transporter activity"/>
    <property type="evidence" value="ECO:0007669"/>
    <property type="project" value="TreeGrafter"/>
</dbReference>
<dbReference type="GO" id="GO:0005774">
    <property type="term" value="C:vacuolar membrane"/>
    <property type="evidence" value="ECO:0007669"/>
    <property type="project" value="UniProtKB-SubCell"/>
</dbReference>
<evidence type="ECO:0000256" key="2">
    <source>
        <dbReference type="ARBA" id="ARBA00008066"/>
    </source>
</evidence>
<keyword evidence="7 9" id="KW-1133">Transmembrane helix</keyword>
<comment type="subcellular location">
    <subcellularLocation>
        <location evidence="1">Vacuole membrane</location>
        <topology evidence="1">Multi-pass membrane protein</topology>
    </subcellularLocation>
</comment>
<dbReference type="GO" id="GO:0005290">
    <property type="term" value="F:L-histidine transmembrane transporter activity"/>
    <property type="evidence" value="ECO:0007669"/>
    <property type="project" value="TreeGrafter"/>
</dbReference>
<feature type="domain" description="Amino acid transporter transmembrane" evidence="10">
    <location>
        <begin position="6"/>
        <end position="369"/>
    </location>
</feature>
<keyword evidence="12" id="KW-1185">Reference proteome</keyword>
<evidence type="ECO:0000256" key="9">
    <source>
        <dbReference type="SAM" id="Phobius"/>
    </source>
</evidence>
<dbReference type="Pfam" id="PF01490">
    <property type="entry name" value="Aa_trans"/>
    <property type="match status" value="1"/>
</dbReference>
<evidence type="ECO:0000256" key="3">
    <source>
        <dbReference type="ARBA" id="ARBA00022448"/>
    </source>
</evidence>
<dbReference type="FunCoup" id="S7WC31">
    <property type="interactions" value="84"/>
</dbReference>
<dbReference type="OrthoDB" id="438545at2759"/>
<keyword evidence="4" id="KW-0926">Vacuole</keyword>
<dbReference type="HOGENOM" id="CLU_009020_1_2_1"/>
<dbReference type="InParanoid" id="S7WC31"/>
<evidence type="ECO:0000256" key="4">
    <source>
        <dbReference type="ARBA" id="ARBA00022554"/>
    </source>
</evidence>
<evidence type="ECO:0000256" key="1">
    <source>
        <dbReference type="ARBA" id="ARBA00004128"/>
    </source>
</evidence>